<protein>
    <submittedName>
        <fullName evidence="1">Uncharacterized protein</fullName>
    </submittedName>
</protein>
<dbReference type="Proteomes" id="UP000824533">
    <property type="component" value="Linkage Group LG07"/>
</dbReference>
<proteinExistence type="predicted"/>
<evidence type="ECO:0000313" key="1">
    <source>
        <dbReference type="EMBL" id="KAJ0179738.1"/>
    </source>
</evidence>
<accession>A0ACC1D743</accession>
<keyword evidence="2" id="KW-1185">Reference proteome</keyword>
<evidence type="ECO:0000313" key="2">
    <source>
        <dbReference type="Proteomes" id="UP000824533"/>
    </source>
</evidence>
<sequence>MFWKTIFIAFMAAAVLGDENQLKPRIEDECNNDPVGNFNTFEETAIIFDRCLKSAINLNDLQQEIKDAKTKAAVSQIFQRHCEKKPQLMTCVHTSLDALSRCEDASVQSQIVSAKNISDQIFDFVCYNHGEKVIMFLAEKGSLCYQSKTDDITACLNQVKEDNAPSFVDSKNLSIQEKCTRYDQFSSCIVGALKNCDTPVAANTFESLLKSLRVVSPCNNLNNQIVQERQPNGAVDSQVN</sequence>
<reference evidence="1 2" key="1">
    <citation type="journal article" date="2021" name="Front. Genet.">
        <title>Chromosome-Level Genome Assembly Reveals Significant Gene Expansion in the Toll and IMD Signaling Pathways of Dendrolimus kikuchii.</title>
        <authorList>
            <person name="Zhou J."/>
            <person name="Wu P."/>
            <person name="Xiong Z."/>
            <person name="Liu N."/>
            <person name="Zhao N."/>
            <person name="Ji M."/>
            <person name="Qiu Y."/>
            <person name="Yang B."/>
        </authorList>
    </citation>
    <scope>NUCLEOTIDE SEQUENCE [LARGE SCALE GENOMIC DNA]</scope>
    <source>
        <strain evidence="1">Ann1</strain>
    </source>
</reference>
<name>A0ACC1D743_9NEOP</name>
<comment type="caution">
    <text evidence="1">The sequence shown here is derived from an EMBL/GenBank/DDBJ whole genome shotgun (WGS) entry which is preliminary data.</text>
</comment>
<organism evidence="1 2">
    <name type="scientific">Dendrolimus kikuchii</name>
    <dbReference type="NCBI Taxonomy" id="765133"/>
    <lineage>
        <taxon>Eukaryota</taxon>
        <taxon>Metazoa</taxon>
        <taxon>Ecdysozoa</taxon>
        <taxon>Arthropoda</taxon>
        <taxon>Hexapoda</taxon>
        <taxon>Insecta</taxon>
        <taxon>Pterygota</taxon>
        <taxon>Neoptera</taxon>
        <taxon>Endopterygota</taxon>
        <taxon>Lepidoptera</taxon>
        <taxon>Glossata</taxon>
        <taxon>Ditrysia</taxon>
        <taxon>Bombycoidea</taxon>
        <taxon>Lasiocampidae</taxon>
        <taxon>Dendrolimus</taxon>
    </lineage>
</organism>
<dbReference type="EMBL" id="CM034393">
    <property type="protein sequence ID" value="KAJ0179738.1"/>
    <property type="molecule type" value="Genomic_DNA"/>
</dbReference>
<gene>
    <name evidence="1" type="ORF">K1T71_004329</name>
</gene>